<dbReference type="PANTHER" id="PTHR13593">
    <property type="match status" value="1"/>
</dbReference>
<dbReference type="SUPFAM" id="SSF51695">
    <property type="entry name" value="PLC-like phosphodiesterases"/>
    <property type="match status" value="1"/>
</dbReference>
<dbReference type="AlphaFoldDB" id="A0A1Y2B270"/>
<name>A0A1Y2B270_9TREE</name>
<dbReference type="Gene3D" id="3.20.20.190">
    <property type="entry name" value="Phosphatidylinositol (PI) phosphodiesterase"/>
    <property type="match status" value="1"/>
</dbReference>
<keyword evidence="3" id="KW-1185">Reference proteome</keyword>
<dbReference type="PROSITE" id="PS50007">
    <property type="entry name" value="PIPLC_X_DOMAIN"/>
    <property type="match status" value="1"/>
</dbReference>
<dbReference type="InterPro" id="IPR000909">
    <property type="entry name" value="PLipase_C_PInositol-sp_X_dom"/>
</dbReference>
<dbReference type="OrthoDB" id="1046782at2759"/>
<reference evidence="2 3" key="1">
    <citation type="submission" date="2016-07" db="EMBL/GenBank/DDBJ databases">
        <title>Pervasive Adenine N6-methylation of Active Genes in Fungi.</title>
        <authorList>
            <consortium name="DOE Joint Genome Institute"/>
            <person name="Mondo S.J."/>
            <person name="Dannebaum R.O."/>
            <person name="Kuo R.C."/>
            <person name="Labutti K."/>
            <person name="Haridas S."/>
            <person name="Kuo A."/>
            <person name="Salamov A."/>
            <person name="Ahrendt S.R."/>
            <person name="Lipzen A."/>
            <person name="Sullivan W."/>
            <person name="Andreopoulos W.B."/>
            <person name="Clum A."/>
            <person name="Lindquist E."/>
            <person name="Daum C."/>
            <person name="Ramamoorthy G.K."/>
            <person name="Gryganskyi A."/>
            <person name="Culley D."/>
            <person name="Magnuson J.K."/>
            <person name="James T.Y."/>
            <person name="O'Malley M.A."/>
            <person name="Stajich J.E."/>
            <person name="Spatafora J.W."/>
            <person name="Visel A."/>
            <person name="Grigoriev I.V."/>
        </authorList>
    </citation>
    <scope>NUCLEOTIDE SEQUENCE [LARGE SCALE GENOMIC DNA]</scope>
    <source>
        <strain evidence="2 3">68-887.2</strain>
    </source>
</reference>
<proteinExistence type="predicted"/>
<dbReference type="InterPro" id="IPR051057">
    <property type="entry name" value="PI-PLC_domain"/>
</dbReference>
<protein>
    <submittedName>
        <fullName evidence="2">PLC-like phosphodiesterase</fullName>
    </submittedName>
</protein>
<evidence type="ECO:0000313" key="3">
    <source>
        <dbReference type="Proteomes" id="UP000193986"/>
    </source>
</evidence>
<dbReference type="GO" id="GO:0006629">
    <property type="term" value="P:lipid metabolic process"/>
    <property type="evidence" value="ECO:0007669"/>
    <property type="project" value="InterPro"/>
</dbReference>
<dbReference type="InParanoid" id="A0A1Y2B270"/>
<dbReference type="GO" id="GO:0008081">
    <property type="term" value="F:phosphoric diester hydrolase activity"/>
    <property type="evidence" value="ECO:0007669"/>
    <property type="project" value="InterPro"/>
</dbReference>
<dbReference type="Proteomes" id="UP000193986">
    <property type="component" value="Unassembled WGS sequence"/>
</dbReference>
<dbReference type="SMART" id="SM00148">
    <property type="entry name" value="PLCXc"/>
    <property type="match status" value="1"/>
</dbReference>
<dbReference type="PANTHER" id="PTHR13593:SF113">
    <property type="entry name" value="SI:DKEY-266F7.9"/>
    <property type="match status" value="1"/>
</dbReference>
<evidence type="ECO:0000259" key="1">
    <source>
        <dbReference type="SMART" id="SM00148"/>
    </source>
</evidence>
<evidence type="ECO:0000313" key="2">
    <source>
        <dbReference type="EMBL" id="ORY28650.1"/>
    </source>
</evidence>
<feature type="domain" description="Phosphatidylinositol-specific phospholipase C X" evidence="1">
    <location>
        <begin position="141"/>
        <end position="280"/>
    </location>
</feature>
<gene>
    <name evidence="2" type="ORF">BCR39DRAFT_588675</name>
</gene>
<dbReference type="InterPro" id="IPR017946">
    <property type="entry name" value="PLC-like_Pdiesterase_TIM-brl"/>
</dbReference>
<organism evidence="2 3">
    <name type="scientific">Naematelia encephala</name>
    <dbReference type="NCBI Taxonomy" id="71784"/>
    <lineage>
        <taxon>Eukaryota</taxon>
        <taxon>Fungi</taxon>
        <taxon>Dikarya</taxon>
        <taxon>Basidiomycota</taxon>
        <taxon>Agaricomycotina</taxon>
        <taxon>Tremellomycetes</taxon>
        <taxon>Tremellales</taxon>
        <taxon>Naemateliaceae</taxon>
        <taxon>Naematelia</taxon>
    </lineage>
</organism>
<dbReference type="EMBL" id="MCFC01000030">
    <property type="protein sequence ID" value="ORY28650.1"/>
    <property type="molecule type" value="Genomic_DNA"/>
</dbReference>
<comment type="caution">
    <text evidence="2">The sequence shown here is derived from an EMBL/GenBank/DDBJ whole genome shotgun (WGS) entry which is preliminary data.</text>
</comment>
<sequence>MDIIIHNATLVDVRSSSLGVLPTTSSAKGRRFKVDLDTLSHCDDKIDITFTSKDGSLYQVQVALTPNSRVRQRGWDRLQVTRQDRLRLTSPSQRLDEKTSIGGSGVNMICGYRIQDKRSQRSTVILMDLPDTSTFLAGIPDEISLAELALPGTHESCALYGFPISQCQQPSTPISRQLLDGVRFFDIRLRIVCDQLLVYHGPRPQRSDLLTLLSTFQSFLLSHPSETFIMSVKEEGPPFHPIFSKMAWEGFRPYLDKFWYTENRIPTLGEVRGRGVLLARFDRIQGTGEWECGLGIHPDRWPDSRQEGFEWNCSGRIMRIQDWYRVPTLLNIPEKFQTMTSHLESTLTSQPISATSRAHSNETNTPLTLDYTSAASTALSLPTTMAKGFGWPQWGMGVQGINARLAFWLLRRIEEGERLRGIVAMDFYRQAGATGGELAELLVAMNFLD</sequence>
<dbReference type="CDD" id="cd08586">
    <property type="entry name" value="PI-PLCc_BcPLC_like"/>
    <property type="match status" value="1"/>
</dbReference>
<dbReference type="STRING" id="71784.A0A1Y2B270"/>
<accession>A0A1Y2B270</accession>